<evidence type="ECO:0000313" key="1">
    <source>
        <dbReference type="EMBL" id="CAK0865889.1"/>
    </source>
</evidence>
<gene>
    <name evidence="1" type="ORF">PCOR1329_LOCUS53296</name>
</gene>
<dbReference type="Proteomes" id="UP001189429">
    <property type="component" value="Unassembled WGS sequence"/>
</dbReference>
<proteinExistence type="predicted"/>
<name>A0ABN9V3X9_9DINO</name>
<feature type="non-terminal residue" evidence="1">
    <location>
        <position position="1"/>
    </location>
</feature>
<accession>A0ABN9V3X9</accession>
<reference evidence="1" key="1">
    <citation type="submission" date="2023-10" db="EMBL/GenBank/DDBJ databases">
        <authorList>
            <person name="Chen Y."/>
            <person name="Shah S."/>
            <person name="Dougan E. K."/>
            <person name="Thang M."/>
            <person name="Chan C."/>
        </authorList>
    </citation>
    <scope>NUCLEOTIDE SEQUENCE [LARGE SCALE GENOMIC DNA]</scope>
</reference>
<protein>
    <submittedName>
        <fullName evidence="1">Uncharacterized protein</fullName>
    </submittedName>
</protein>
<organism evidence="1 2">
    <name type="scientific">Prorocentrum cordatum</name>
    <dbReference type="NCBI Taxonomy" id="2364126"/>
    <lineage>
        <taxon>Eukaryota</taxon>
        <taxon>Sar</taxon>
        <taxon>Alveolata</taxon>
        <taxon>Dinophyceae</taxon>
        <taxon>Prorocentrales</taxon>
        <taxon>Prorocentraceae</taxon>
        <taxon>Prorocentrum</taxon>
    </lineage>
</organism>
<sequence length="74" mass="8020">IPAAVEDDSDAWRVNLTRPPDKENELIAVAASHGAPGITARQAARLRTTGGSWCWLFGRSRCAFSRASPQTTPR</sequence>
<evidence type="ECO:0000313" key="2">
    <source>
        <dbReference type="Proteomes" id="UP001189429"/>
    </source>
</evidence>
<keyword evidence="2" id="KW-1185">Reference proteome</keyword>
<dbReference type="EMBL" id="CAUYUJ010016496">
    <property type="protein sequence ID" value="CAK0865889.1"/>
    <property type="molecule type" value="Genomic_DNA"/>
</dbReference>
<comment type="caution">
    <text evidence="1">The sequence shown here is derived from an EMBL/GenBank/DDBJ whole genome shotgun (WGS) entry which is preliminary data.</text>
</comment>